<sequence length="619" mass="69630">MGDTGGNAYGGDAIRYDGLGCNEHEDHPPFFTPSYLEHSRHVQRLRRAYEEHVSELKARASSNPRAYQPSLSTSPSVTSLNKMSSQHMYRGVMQDVIERLPPSAAEEERAQPLPSRWSEEDKWTGLELLADGTEVRFNGVTKTTDEAATVRSDWPMPKEVGIYYFEVTILSRVKDAQIGIGFSTTKANLNRLPGWEGESWAYHGDDGFVFACTASGKAYGPKFMSQDVIGCGVNYRTGSAFFTKNGTHLGTAFRNVKLDRLYPSVGMKKPGEHLRTNFGRTPFVFDIDGLVEQERMHILADIDQTDVSHLHSPDDEHALIHNLIGQYLAHEGYVETAKAFAEDIEQQQQEFEGRTQPLRLSTEDDQHAIHRQRIRKSILDGDIDRALKYLSAYYQNLFDDEKNRDIYFRLRCRKYVEMTRRHAELANAVSSPTTVTKSVDSLGSNGHAHTESAAQHDEDQPSDTQMELDDQLRRETSRGHESSANDDIDMDVSQELPPKTSYMKADQILTALVQYGQELQQEWKTDRRPHIQKHLMDISASFAYTNIYESPISHLFALQGRCEIAEEVNGAILVSLGKPSSAAIEKVCAQTEALLDEAASRLGGTAAAFVNVREDFLRE</sequence>
<dbReference type="SMART" id="SM00668">
    <property type="entry name" value="CTLH"/>
    <property type="match status" value="1"/>
</dbReference>
<dbReference type="eggNOG" id="KOG1477">
    <property type="taxonomic scope" value="Eukaryota"/>
</dbReference>
<dbReference type="PANTHER" id="PTHR12864">
    <property type="entry name" value="RAN BINDING PROTEIN 9-RELATED"/>
    <property type="match status" value="1"/>
</dbReference>
<dbReference type="PROSITE" id="PS50188">
    <property type="entry name" value="B302_SPRY"/>
    <property type="match status" value="1"/>
</dbReference>
<feature type="compositionally biased region" description="Basic and acidic residues" evidence="2">
    <location>
        <begin position="448"/>
        <end position="459"/>
    </location>
</feature>
<keyword evidence="6" id="KW-1185">Reference proteome</keyword>
<evidence type="ECO:0000313" key="5">
    <source>
        <dbReference type="EMBL" id="EMF14641.1"/>
    </source>
</evidence>
<dbReference type="Pfam" id="PF00622">
    <property type="entry name" value="SPRY"/>
    <property type="match status" value="1"/>
</dbReference>
<feature type="compositionally biased region" description="Basic and acidic residues" evidence="2">
    <location>
        <begin position="470"/>
        <end position="483"/>
    </location>
</feature>
<feature type="domain" description="CTLH" evidence="4">
    <location>
        <begin position="367"/>
        <end position="426"/>
    </location>
</feature>
<dbReference type="InterPro" id="IPR013320">
    <property type="entry name" value="ConA-like_dom_sf"/>
</dbReference>
<dbReference type="InterPro" id="IPR013144">
    <property type="entry name" value="CRA_dom"/>
</dbReference>
<dbReference type="OMA" id="YGQQLRM"/>
<evidence type="ECO:0000259" key="4">
    <source>
        <dbReference type="PROSITE" id="PS50897"/>
    </source>
</evidence>
<feature type="compositionally biased region" description="Low complexity" evidence="2">
    <location>
        <begin position="69"/>
        <end position="79"/>
    </location>
</feature>
<dbReference type="SMART" id="SM00449">
    <property type="entry name" value="SPRY"/>
    <property type="match status" value="1"/>
</dbReference>
<dbReference type="InterPro" id="IPR035782">
    <property type="entry name" value="SPRY_RanBP9/10"/>
</dbReference>
<feature type="region of interest" description="Disordered" evidence="2">
    <location>
        <begin position="428"/>
        <end position="492"/>
    </location>
</feature>
<evidence type="ECO:0000256" key="1">
    <source>
        <dbReference type="ARBA" id="ARBA00002343"/>
    </source>
</evidence>
<dbReference type="EMBL" id="KB456262">
    <property type="protein sequence ID" value="EMF14641.1"/>
    <property type="molecule type" value="Genomic_DNA"/>
</dbReference>
<dbReference type="Gene3D" id="2.60.120.920">
    <property type="match status" value="1"/>
</dbReference>
<reference evidence="5 6" key="1">
    <citation type="journal article" date="2012" name="PLoS Pathog.">
        <title>Diverse lifestyles and strategies of plant pathogenesis encoded in the genomes of eighteen Dothideomycetes fungi.</title>
        <authorList>
            <person name="Ohm R.A."/>
            <person name="Feau N."/>
            <person name="Henrissat B."/>
            <person name="Schoch C.L."/>
            <person name="Horwitz B.A."/>
            <person name="Barry K.W."/>
            <person name="Condon B.J."/>
            <person name="Copeland A.C."/>
            <person name="Dhillon B."/>
            <person name="Glaser F."/>
            <person name="Hesse C.N."/>
            <person name="Kosti I."/>
            <person name="LaButti K."/>
            <person name="Lindquist E.A."/>
            <person name="Lucas S."/>
            <person name="Salamov A.A."/>
            <person name="Bradshaw R.E."/>
            <person name="Ciuffetti L."/>
            <person name="Hamelin R.C."/>
            <person name="Kema G.H.J."/>
            <person name="Lawrence C."/>
            <person name="Scott J.A."/>
            <person name="Spatafora J.W."/>
            <person name="Turgeon B.G."/>
            <person name="de Wit P.J.G.M."/>
            <person name="Zhong S."/>
            <person name="Goodwin S.B."/>
            <person name="Grigoriev I.V."/>
        </authorList>
    </citation>
    <scope>NUCLEOTIDE SEQUENCE [LARGE SCALE GENOMIC DNA]</scope>
    <source>
        <strain evidence="5 6">SO2202</strain>
    </source>
</reference>
<name>M3C2Z0_SPHMS</name>
<proteinExistence type="predicted"/>
<dbReference type="InterPro" id="IPR050618">
    <property type="entry name" value="Ubq-SigPath_Reg"/>
</dbReference>
<dbReference type="SMART" id="SM00757">
    <property type="entry name" value="CRA"/>
    <property type="match status" value="1"/>
</dbReference>
<dbReference type="HOGENOM" id="CLU_009129_5_0_1"/>
<dbReference type="OrthoDB" id="25503at2759"/>
<dbReference type="Pfam" id="PF10607">
    <property type="entry name" value="CTLH"/>
    <property type="match status" value="1"/>
</dbReference>
<gene>
    <name evidence="5" type="ORF">SEPMUDRAFT_41165</name>
</gene>
<organism evidence="5 6">
    <name type="scientific">Sphaerulina musiva (strain SO2202)</name>
    <name type="common">Poplar stem canker fungus</name>
    <name type="synonym">Septoria musiva</name>
    <dbReference type="NCBI Taxonomy" id="692275"/>
    <lineage>
        <taxon>Eukaryota</taxon>
        <taxon>Fungi</taxon>
        <taxon>Dikarya</taxon>
        <taxon>Ascomycota</taxon>
        <taxon>Pezizomycotina</taxon>
        <taxon>Dothideomycetes</taxon>
        <taxon>Dothideomycetidae</taxon>
        <taxon>Mycosphaerellales</taxon>
        <taxon>Mycosphaerellaceae</taxon>
        <taxon>Sphaerulina</taxon>
    </lineage>
</organism>
<dbReference type="SMART" id="SM00667">
    <property type="entry name" value="LisH"/>
    <property type="match status" value="1"/>
</dbReference>
<dbReference type="InterPro" id="IPR006594">
    <property type="entry name" value="LisH"/>
</dbReference>
<dbReference type="PROSITE" id="PS50897">
    <property type="entry name" value="CTLH"/>
    <property type="match status" value="1"/>
</dbReference>
<feature type="compositionally biased region" description="Polar residues" evidence="2">
    <location>
        <begin position="428"/>
        <end position="444"/>
    </location>
</feature>
<feature type="domain" description="B30.2/SPRY" evidence="3">
    <location>
        <begin position="95"/>
        <end position="283"/>
    </location>
</feature>
<dbReference type="InterPro" id="IPR024964">
    <property type="entry name" value="CTLH/CRA"/>
</dbReference>
<protein>
    <submittedName>
        <fullName evidence="5">SPRY-domain-containing protein</fullName>
    </submittedName>
</protein>
<dbReference type="InterPro" id="IPR006595">
    <property type="entry name" value="CTLH_C"/>
</dbReference>
<dbReference type="RefSeq" id="XP_016762762.1">
    <property type="nucleotide sequence ID" value="XM_016908817.1"/>
</dbReference>
<evidence type="ECO:0000256" key="2">
    <source>
        <dbReference type="SAM" id="MobiDB-lite"/>
    </source>
</evidence>
<feature type="region of interest" description="Disordered" evidence="2">
    <location>
        <begin position="56"/>
        <end position="79"/>
    </location>
</feature>
<dbReference type="AlphaFoldDB" id="M3C2Z0"/>
<dbReference type="SUPFAM" id="SSF49899">
    <property type="entry name" value="Concanavalin A-like lectins/glucanases"/>
    <property type="match status" value="1"/>
</dbReference>
<dbReference type="Proteomes" id="UP000016931">
    <property type="component" value="Unassembled WGS sequence"/>
</dbReference>
<dbReference type="STRING" id="692275.M3C2Z0"/>
<evidence type="ECO:0000313" key="6">
    <source>
        <dbReference type="Proteomes" id="UP000016931"/>
    </source>
</evidence>
<evidence type="ECO:0000259" key="3">
    <source>
        <dbReference type="PROSITE" id="PS50188"/>
    </source>
</evidence>
<comment type="function">
    <text evidence="1">Involved in the proteasome-dependent degradation of fructose-1,6-bisphosphatase.</text>
</comment>
<dbReference type="CDD" id="cd12909">
    <property type="entry name" value="SPRY_RanBP9_10"/>
    <property type="match status" value="1"/>
</dbReference>
<dbReference type="GeneID" id="27905954"/>
<dbReference type="InterPro" id="IPR043136">
    <property type="entry name" value="B30.2/SPRY_sf"/>
</dbReference>
<dbReference type="InterPro" id="IPR001870">
    <property type="entry name" value="B30.2/SPRY"/>
</dbReference>
<accession>M3C2Z0</accession>
<dbReference type="InterPro" id="IPR003877">
    <property type="entry name" value="SPRY_dom"/>
</dbReference>
<dbReference type="PROSITE" id="PS50896">
    <property type="entry name" value="LISH"/>
    <property type="match status" value="1"/>
</dbReference>